<dbReference type="Gene3D" id="3.30.2310.20">
    <property type="entry name" value="RelE-like"/>
    <property type="match status" value="1"/>
</dbReference>
<dbReference type="EMBL" id="JAAIJQ010000029">
    <property type="protein sequence ID" value="NEV62479.1"/>
    <property type="molecule type" value="Genomic_DNA"/>
</dbReference>
<accession>A0A6M0JZ85</accession>
<protein>
    <submittedName>
        <fullName evidence="3">Type II toxin-antitoxin system RelE/ParE family toxin</fullName>
    </submittedName>
</protein>
<name>A0A6M0JZ85_9GAMM</name>
<sequence>MTGRPLLLRPLAQADIDDILAYCRAEGGPSLATAFAKQLEAALHTLATHAAIGSRRYADLLGIPGLRSWPIKRSAYLIFYVDEKEKIDIWRILHGRRDLAALLGNDDPEEGDLEETSVSE</sequence>
<evidence type="ECO:0000256" key="1">
    <source>
        <dbReference type="ARBA" id="ARBA00006226"/>
    </source>
</evidence>
<dbReference type="PANTHER" id="PTHR33755">
    <property type="entry name" value="TOXIN PARE1-RELATED"/>
    <property type="match status" value="1"/>
</dbReference>
<evidence type="ECO:0000256" key="2">
    <source>
        <dbReference type="ARBA" id="ARBA00022649"/>
    </source>
</evidence>
<dbReference type="RefSeq" id="WP_164452949.1">
    <property type="nucleotide sequence ID" value="NZ_JAAIJQ010000029.1"/>
</dbReference>
<dbReference type="AlphaFoldDB" id="A0A6M0JZ85"/>
<dbReference type="PANTHER" id="PTHR33755:SF8">
    <property type="entry name" value="TOXIN PARE2"/>
    <property type="match status" value="1"/>
</dbReference>
<proteinExistence type="inferred from homology"/>
<gene>
    <name evidence="3" type="ORF">G3446_11350</name>
</gene>
<keyword evidence="2" id="KW-1277">Toxin-antitoxin system</keyword>
<comment type="caution">
    <text evidence="3">The sequence shown here is derived from an EMBL/GenBank/DDBJ whole genome shotgun (WGS) entry which is preliminary data.</text>
</comment>
<evidence type="ECO:0000313" key="3">
    <source>
        <dbReference type="EMBL" id="NEV62479.1"/>
    </source>
</evidence>
<dbReference type="Proteomes" id="UP000483379">
    <property type="component" value="Unassembled WGS sequence"/>
</dbReference>
<comment type="similarity">
    <text evidence="1">Belongs to the RelE toxin family.</text>
</comment>
<reference evidence="3 4" key="1">
    <citation type="submission" date="2020-02" db="EMBL/GenBank/DDBJ databases">
        <title>Genome sequences of Thiorhodococcus mannitoliphagus and Thiorhodococcus minor, purple sulfur photosynthetic bacteria in the gammaproteobacterial family, Chromatiaceae.</title>
        <authorList>
            <person name="Aviles F.A."/>
            <person name="Meyer T.E."/>
            <person name="Kyndt J.A."/>
        </authorList>
    </citation>
    <scope>NUCLEOTIDE SEQUENCE [LARGE SCALE GENOMIC DNA]</scope>
    <source>
        <strain evidence="3 4">DSM 11518</strain>
    </source>
</reference>
<dbReference type="Pfam" id="PF05016">
    <property type="entry name" value="ParE_toxin"/>
    <property type="match status" value="1"/>
</dbReference>
<dbReference type="InterPro" id="IPR007712">
    <property type="entry name" value="RelE/ParE_toxin"/>
</dbReference>
<dbReference type="InterPro" id="IPR035093">
    <property type="entry name" value="RelE/ParE_toxin_dom_sf"/>
</dbReference>
<keyword evidence="4" id="KW-1185">Reference proteome</keyword>
<organism evidence="3 4">
    <name type="scientific">Thiorhodococcus minor</name>
    <dbReference type="NCBI Taxonomy" id="57489"/>
    <lineage>
        <taxon>Bacteria</taxon>
        <taxon>Pseudomonadati</taxon>
        <taxon>Pseudomonadota</taxon>
        <taxon>Gammaproteobacteria</taxon>
        <taxon>Chromatiales</taxon>
        <taxon>Chromatiaceae</taxon>
        <taxon>Thiorhodococcus</taxon>
    </lineage>
</organism>
<evidence type="ECO:0000313" key="4">
    <source>
        <dbReference type="Proteomes" id="UP000483379"/>
    </source>
</evidence>
<dbReference type="InterPro" id="IPR051803">
    <property type="entry name" value="TA_system_RelE-like_toxin"/>
</dbReference>